<feature type="transmembrane region" description="Helical" evidence="6">
    <location>
        <begin position="29"/>
        <end position="50"/>
    </location>
</feature>
<evidence type="ECO:0000256" key="3">
    <source>
        <dbReference type="ARBA" id="ARBA00023002"/>
    </source>
</evidence>
<keyword evidence="6" id="KW-0472">Membrane</keyword>
<sequence length="252" mass="26643">MGKQARLKSREVRKAQAAIAAQRKSPINVVTWIGGLVIVGLLIAIVAVVVNATRDAKGSDGKLVNPANLTASEALLVGQASAPVTVEIYLDYMCPACGRFETTNAAELDRLIDAKTINLELRPMNFLDKQSQGSRYSTRAANAVATVADQAPDKVWAFTKALYANQPEEGTTGLSDQAIADLAVQAGVAQTVADRFKDRTFDAWVTESNDDAFEAGVTGTPTVKINGTKFEGDVYTVGPLTQAIEQAAGGAK</sequence>
<evidence type="ECO:0000313" key="9">
    <source>
        <dbReference type="Proteomes" id="UP000679690"/>
    </source>
</evidence>
<evidence type="ECO:0000256" key="5">
    <source>
        <dbReference type="ARBA" id="ARBA00023284"/>
    </source>
</evidence>
<keyword evidence="6" id="KW-0812">Transmembrane</keyword>
<dbReference type="PANTHER" id="PTHR13887:SF14">
    <property type="entry name" value="DISULFIDE BOND FORMATION PROTEIN D"/>
    <property type="match status" value="1"/>
</dbReference>
<dbReference type="CDD" id="cd02972">
    <property type="entry name" value="DsbA_family"/>
    <property type="match status" value="1"/>
</dbReference>
<dbReference type="Pfam" id="PF13462">
    <property type="entry name" value="Thioredoxin_4"/>
    <property type="match status" value="1"/>
</dbReference>
<evidence type="ECO:0000256" key="4">
    <source>
        <dbReference type="ARBA" id="ARBA00023157"/>
    </source>
</evidence>
<keyword evidence="4" id="KW-1015">Disulfide bond</keyword>
<dbReference type="PANTHER" id="PTHR13887">
    <property type="entry name" value="GLUTATHIONE S-TRANSFERASE KAPPA"/>
    <property type="match status" value="1"/>
</dbReference>
<evidence type="ECO:0000256" key="1">
    <source>
        <dbReference type="ARBA" id="ARBA00005791"/>
    </source>
</evidence>
<keyword evidence="5" id="KW-0676">Redox-active center</keyword>
<reference evidence="8 9" key="1">
    <citation type="submission" date="2021-03" db="EMBL/GenBank/DDBJ databases">
        <title>Actinoplanes flavus sp. nov., a novel actinomycete isolated from Coconut Palm rhizosphere soil.</title>
        <authorList>
            <person name="Luo X."/>
        </authorList>
    </citation>
    <scope>NUCLEOTIDE SEQUENCE [LARGE SCALE GENOMIC DNA]</scope>
    <source>
        <strain evidence="8 9">NEAU-H7</strain>
    </source>
</reference>
<proteinExistence type="inferred from homology"/>
<evidence type="ECO:0000256" key="2">
    <source>
        <dbReference type="ARBA" id="ARBA00022729"/>
    </source>
</evidence>
<feature type="domain" description="Thioredoxin-like fold" evidence="7">
    <location>
        <begin position="74"/>
        <end position="233"/>
    </location>
</feature>
<dbReference type="Gene3D" id="3.40.30.10">
    <property type="entry name" value="Glutaredoxin"/>
    <property type="match status" value="1"/>
</dbReference>
<comment type="caution">
    <text evidence="8">The sequence shown here is derived from an EMBL/GenBank/DDBJ whole genome shotgun (WGS) entry which is preliminary data.</text>
</comment>
<dbReference type="SUPFAM" id="SSF52833">
    <property type="entry name" value="Thioredoxin-like"/>
    <property type="match status" value="1"/>
</dbReference>
<evidence type="ECO:0000259" key="7">
    <source>
        <dbReference type="Pfam" id="PF13462"/>
    </source>
</evidence>
<dbReference type="InterPro" id="IPR036249">
    <property type="entry name" value="Thioredoxin-like_sf"/>
</dbReference>
<name>A0ABS3UCT5_9ACTN</name>
<gene>
    <name evidence="8" type="ORF">J5X75_03490</name>
</gene>
<dbReference type="InterPro" id="IPR012336">
    <property type="entry name" value="Thioredoxin-like_fold"/>
</dbReference>
<dbReference type="EMBL" id="JAGFNS010000002">
    <property type="protein sequence ID" value="MBO3736580.1"/>
    <property type="molecule type" value="Genomic_DNA"/>
</dbReference>
<comment type="similarity">
    <text evidence="1">Belongs to the thioredoxin family. DsbA subfamily.</text>
</comment>
<dbReference type="Proteomes" id="UP000679690">
    <property type="component" value="Unassembled WGS sequence"/>
</dbReference>
<protein>
    <submittedName>
        <fullName evidence="8">Thioredoxin domain-containing protein</fullName>
    </submittedName>
</protein>
<keyword evidence="9" id="KW-1185">Reference proteome</keyword>
<evidence type="ECO:0000256" key="6">
    <source>
        <dbReference type="SAM" id="Phobius"/>
    </source>
</evidence>
<dbReference type="RefSeq" id="WP_208465800.1">
    <property type="nucleotide sequence ID" value="NZ_JAGFNS010000002.1"/>
</dbReference>
<accession>A0ABS3UCT5</accession>
<organism evidence="8 9">
    <name type="scientific">Actinoplanes flavus</name>
    <dbReference type="NCBI Taxonomy" id="2820290"/>
    <lineage>
        <taxon>Bacteria</taxon>
        <taxon>Bacillati</taxon>
        <taxon>Actinomycetota</taxon>
        <taxon>Actinomycetes</taxon>
        <taxon>Micromonosporales</taxon>
        <taxon>Micromonosporaceae</taxon>
        <taxon>Actinoplanes</taxon>
    </lineage>
</organism>
<keyword evidence="3" id="KW-0560">Oxidoreductase</keyword>
<keyword evidence="6" id="KW-1133">Transmembrane helix</keyword>
<evidence type="ECO:0000313" key="8">
    <source>
        <dbReference type="EMBL" id="MBO3736580.1"/>
    </source>
</evidence>
<keyword evidence="2" id="KW-0732">Signal</keyword>